<comment type="similarity">
    <text evidence="1">Belongs to the DNA polymerase type-B family.</text>
</comment>
<dbReference type="EC" id="2.7.7.7" evidence="2"/>
<evidence type="ECO:0000313" key="12">
    <source>
        <dbReference type="Proteomes" id="UP000887116"/>
    </source>
</evidence>
<dbReference type="GO" id="GO:0003677">
    <property type="term" value="F:DNA binding"/>
    <property type="evidence" value="ECO:0007669"/>
    <property type="project" value="UniProtKB-KW"/>
</dbReference>
<dbReference type="Pfam" id="PF03175">
    <property type="entry name" value="DNA_pol_B_2"/>
    <property type="match status" value="1"/>
</dbReference>
<sequence length="624" mass="72726">LETASKKRKHDVSSIDKNSADLKKSKKNFSKTDSESDVESIISDDERNSIISAKSKKNPKQWNETYPTTSEYTDQYDVHITNDFKNTDEDIPPISVYIAVGFAVEIKKFHIESITEKVLSVEPSNDKSFSRQTEIHRPVAYSILLVDDCKKIVYHKFYCGLDVIANLVLSLQNISKAVLKYMERNIPMNKNDIISQNKCHLCGKLFSKRCISVKNHDHFTGKLLGKACEGCNLNYKVTQFLPIVMHNLSGYDSHLILKEISSNLAKKIKIIPVNTQKCMSFCIDNLVFLDSFLFLPCKLSTLIENLKQSDHKFPIFNSFFYSYDNRKHLLRKGVFPYSYFDSFVKLKNRKLPPKSAFFNNLTNENISENEYRFAKFIFSKFKCQNFEDYLRLYLNTDVVLLAEVFENFRTLSMDYFQLDPVHFYTTPSLTWSAGIKTTNVTLELLTDIDIYLMLEAGIRGGMCQVSKRYSKANNKYLDNFDELLESKFILSLDVNNLYGTAMAFYKLPESEFRFFNKKEMDTFSLMPVTSDSNVGYILEVDIFYPPELHSKHNSFPMAPYHETINYDMLSPYQKNLCKQFNIKINKNCKKLLNTFNEKKNYVVHYLNLQFYIKHGLYKLKKFIK</sequence>
<evidence type="ECO:0000256" key="6">
    <source>
        <dbReference type="ARBA" id="ARBA00022932"/>
    </source>
</evidence>
<dbReference type="InterPro" id="IPR012337">
    <property type="entry name" value="RNaseH-like_sf"/>
</dbReference>
<keyword evidence="12" id="KW-1185">Reference proteome</keyword>
<dbReference type="EMBL" id="BMAO01037575">
    <property type="protein sequence ID" value="GFR18695.1"/>
    <property type="molecule type" value="Genomic_DNA"/>
</dbReference>
<dbReference type="InterPro" id="IPR004868">
    <property type="entry name" value="DNA-dir_DNA_pol_B_mt/vir"/>
</dbReference>
<dbReference type="GO" id="GO:0042575">
    <property type="term" value="C:DNA polymerase complex"/>
    <property type="evidence" value="ECO:0007669"/>
    <property type="project" value="UniProtKB-ARBA"/>
</dbReference>
<evidence type="ECO:0000256" key="4">
    <source>
        <dbReference type="ARBA" id="ARBA00022695"/>
    </source>
</evidence>
<evidence type="ECO:0000256" key="9">
    <source>
        <dbReference type="SAM" id="MobiDB-lite"/>
    </source>
</evidence>
<dbReference type="GO" id="GO:0003887">
    <property type="term" value="F:DNA-directed DNA polymerase activity"/>
    <property type="evidence" value="ECO:0007669"/>
    <property type="project" value="UniProtKB-KW"/>
</dbReference>
<dbReference type="OrthoDB" id="6429905at2759"/>
<dbReference type="AlphaFoldDB" id="A0A8X6HB26"/>
<evidence type="ECO:0000313" key="11">
    <source>
        <dbReference type="EMBL" id="GFR18695.1"/>
    </source>
</evidence>
<dbReference type="SUPFAM" id="SSF56672">
    <property type="entry name" value="DNA/RNA polymerases"/>
    <property type="match status" value="1"/>
</dbReference>
<keyword evidence="4" id="KW-0548">Nucleotidyltransferase</keyword>
<comment type="caution">
    <text evidence="11">The sequence shown here is derived from an EMBL/GenBank/DDBJ whole genome shotgun (WGS) entry which is preliminary data.</text>
</comment>
<evidence type="ECO:0000256" key="7">
    <source>
        <dbReference type="ARBA" id="ARBA00023125"/>
    </source>
</evidence>
<dbReference type="PANTHER" id="PTHR31511:SF12">
    <property type="entry name" value="RHO TERMINATION FACTOR N-TERMINAL DOMAIN-CONTAINING PROTEIN"/>
    <property type="match status" value="1"/>
</dbReference>
<keyword evidence="5" id="KW-0235">DNA replication</keyword>
<evidence type="ECO:0000256" key="8">
    <source>
        <dbReference type="ARBA" id="ARBA00049244"/>
    </source>
</evidence>
<feature type="region of interest" description="Disordered" evidence="9">
    <location>
        <begin position="1"/>
        <end position="45"/>
    </location>
</feature>
<feature type="compositionally biased region" description="Basic residues" evidence="9">
    <location>
        <begin position="1"/>
        <end position="10"/>
    </location>
</feature>
<dbReference type="GO" id="GO:0006260">
    <property type="term" value="P:DNA replication"/>
    <property type="evidence" value="ECO:0007669"/>
    <property type="project" value="UniProtKB-KW"/>
</dbReference>
<keyword evidence="7" id="KW-0238">DNA-binding</keyword>
<dbReference type="PANTHER" id="PTHR31511">
    <property type="entry name" value="PROTEIN CBG23764"/>
    <property type="match status" value="1"/>
</dbReference>
<dbReference type="GO" id="GO:0000166">
    <property type="term" value="F:nucleotide binding"/>
    <property type="evidence" value="ECO:0007669"/>
    <property type="project" value="InterPro"/>
</dbReference>
<accession>A0A8X6HB26</accession>
<reference evidence="11" key="1">
    <citation type="submission" date="2020-07" db="EMBL/GenBank/DDBJ databases">
        <title>Multicomponent nature underlies the extraordinary mechanical properties of spider dragline silk.</title>
        <authorList>
            <person name="Kono N."/>
            <person name="Nakamura H."/>
            <person name="Mori M."/>
            <person name="Yoshida Y."/>
            <person name="Ohtoshi R."/>
            <person name="Malay A.D."/>
            <person name="Moran D.A.P."/>
            <person name="Tomita M."/>
            <person name="Numata K."/>
            <person name="Arakawa K."/>
        </authorList>
    </citation>
    <scope>NUCLEOTIDE SEQUENCE</scope>
</reference>
<name>A0A8X6HB26_TRICU</name>
<feature type="non-terminal residue" evidence="11">
    <location>
        <position position="1"/>
    </location>
</feature>
<dbReference type="Proteomes" id="UP000887116">
    <property type="component" value="Unassembled WGS sequence"/>
</dbReference>
<comment type="catalytic activity">
    <reaction evidence="8">
        <text>DNA(n) + a 2'-deoxyribonucleoside 5'-triphosphate = DNA(n+1) + diphosphate</text>
        <dbReference type="Rhea" id="RHEA:22508"/>
        <dbReference type="Rhea" id="RHEA-COMP:17339"/>
        <dbReference type="Rhea" id="RHEA-COMP:17340"/>
        <dbReference type="ChEBI" id="CHEBI:33019"/>
        <dbReference type="ChEBI" id="CHEBI:61560"/>
        <dbReference type="ChEBI" id="CHEBI:173112"/>
        <dbReference type="EC" id="2.7.7.7"/>
    </reaction>
</comment>
<keyword evidence="6" id="KW-0239">DNA-directed DNA polymerase</keyword>
<dbReference type="InterPro" id="IPR043502">
    <property type="entry name" value="DNA/RNA_pol_sf"/>
</dbReference>
<evidence type="ECO:0000256" key="1">
    <source>
        <dbReference type="ARBA" id="ARBA00005755"/>
    </source>
</evidence>
<evidence type="ECO:0000256" key="3">
    <source>
        <dbReference type="ARBA" id="ARBA00022679"/>
    </source>
</evidence>
<evidence type="ECO:0000256" key="2">
    <source>
        <dbReference type="ARBA" id="ARBA00012417"/>
    </source>
</evidence>
<feature type="domain" description="DNA-directed DNA polymerase family B mitochondria/virus" evidence="10">
    <location>
        <begin position="243"/>
        <end position="524"/>
    </location>
</feature>
<dbReference type="SUPFAM" id="SSF53098">
    <property type="entry name" value="Ribonuclease H-like"/>
    <property type="match status" value="1"/>
</dbReference>
<evidence type="ECO:0000259" key="10">
    <source>
        <dbReference type="Pfam" id="PF03175"/>
    </source>
</evidence>
<proteinExistence type="inferred from homology"/>
<protein>
    <recommendedName>
        <fullName evidence="2">DNA-directed DNA polymerase</fullName>
        <ecNumber evidence="2">2.7.7.7</ecNumber>
    </recommendedName>
</protein>
<organism evidence="11 12">
    <name type="scientific">Trichonephila clavata</name>
    <name type="common">Joro spider</name>
    <name type="synonym">Nephila clavata</name>
    <dbReference type="NCBI Taxonomy" id="2740835"/>
    <lineage>
        <taxon>Eukaryota</taxon>
        <taxon>Metazoa</taxon>
        <taxon>Ecdysozoa</taxon>
        <taxon>Arthropoda</taxon>
        <taxon>Chelicerata</taxon>
        <taxon>Arachnida</taxon>
        <taxon>Araneae</taxon>
        <taxon>Araneomorphae</taxon>
        <taxon>Entelegynae</taxon>
        <taxon>Araneoidea</taxon>
        <taxon>Nephilidae</taxon>
        <taxon>Trichonephila</taxon>
    </lineage>
</organism>
<gene>
    <name evidence="11" type="primary">AVEN_87363_1</name>
    <name evidence="11" type="ORF">TNCT_723681</name>
</gene>
<feature type="compositionally biased region" description="Basic and acidic residues" evidence="9">
    <location>
        <begin position="11"/>
        <end position="23"/>
    </location>
</feature>
<keyword evidence="3" id="KW-0808">Transferase</keyword>
<evidence type="ECO:0000256" key="5">
    <source>
        <dbReference type="ARBA" id="ARBA00022705"/>
    </source>
</evidence>